<proteinExistence type="predicted"/>
<organism evidence="1 2">
    <name type="scientific">Trichonephila clavipes</name>
    <name type="common">Golden silk orbweaver</name>
    <name type="synonym">Nephila clavipes</name>
    <dbReference type="NCBI Taxonomy" id="2585209"/>
    <lineage>
        <taxon>Eukaryota</taxon>
        <taxon>Metazoa</taxon>
        <taxon>Ecdysozoa</taxon>
        <taxon>Arthropoda</taxon>
        <taxon>Chelicerata</taxon>
        <taxon>Arachnida</taxon>
        <taxon>Araneae</taxon>
        <taxon>Araneomorphae</taxon>
        <taxon>Entelegynae</taxon>
        <taxon>Araneoidea</taxon>
        <taxon>Nephilidae</taxon>
        <taxon>Trichonephila</taxon>
    </lineage>
</organism>
<evidence type="ECO:0000313" key="2">
    <source>
        <dbReference type="Proteomes" id="UP000887159"/>
    </source>
</evidence>
<gene>
    <name evidence="1" type="ORF">TNCV_2606691</name>
</gene>
<evidence type="ECO:0000313" key="1">
    <source>
        <dbReference type="EMBL" id="GFY01482.1"/>
    </source>
</evidence>
<keyword evidence="2" id="KW-1185">Reference proteome</keyword>
<dbReference type="Proteomes" id="UP000887159">
    <property type="component" value="Unassembled WGS sequence"/>
</dbReference>
<comment type="caution">
    <text evidence="1">The sequence shown here is derived from an EMBL/GenBank/DDBJ whole genome shotgun (WGS) entry which is preliminary data.</text>
</comment>
<dbReference type="EMBL" id="BMAU01021229">
    <property type="protein sequence ID" value="GFY01482.1"/>
    <property type="molecule type" value="Genomic_DNA"/>
</dbReference>
<sequence>MTSHNRLDDSLSEREDINVAFCSATRGLLTTNCVILNHGHVTGMTFELAPPLLTTTPTGERLSSRQTADPHARTPCILGGYLVALGIETRPSSLESNALTTRLPTAILHGLDVVHGRRIPRQTVHSCLADAYNLVWCMFDVGTVNSQRYKDGSLLDVLGLDYILRDSDEFQEGVDLHLKVSESRLY</sequence>
<reference evidence="1" key="1">
    <citation type="submission" date="2020-08" db="EMBL/GenBank/DDBJ databases">
        <title>Multicomponent nature underlies the extraordinary mechanical properties of spider dragline silk.</title>
        <authorList>
            <person name="Kono N."/>
            <person name="Nakamura H."/>
            <person name="Mori M."/>
            <person name="Yoshida Y."/>
            <person name="Ohtoshi R."/>
            <person name="Malay A.D."/>
            <person name="Moran D.A.P."/>
            <person name="Tomita M."/>
            <person name="Numata K."/>
            <person name="Arakawa K."/>
        </authorList>
    </citation>
    <scope>NUCLEOTIDE SEQUENCE</scope>
</reference>
<name>A0A8X6S214_TRICX</name>
<protein>
    <submittedName>
        <fullName evidence="1">Uncharacterized protein</fullName>
    </submittedName>
</protein>
<accession>A0A8X6S214</accession>
<dbReference type="AlphaFoldDB" id="A0A8X6S214"/>